<dbReference type="InterPro" id="IPR002197">
    <property type="entry name" value="HTH_Fis"/>
</dbReference>
<keyword evidence="4" id="KW-0804">Transcription</keyword>
<accession>A0ABM6JM07</accession>
<evidence type="ECO:0008006" key="10">
    <source>
        <dbReference type="Google" id="ProtNLM"/>
    </source>
</evidence>
<evidence type="ECO:0000256" key="2">
    <source>
        <dbReference type="ARBA" id="ARBA00022840"/>
    </source>
</evidence>
<proteinExistence type="predicted"/>
<keyword evidence="3" id="KW-0805">Transcription regulation</keyword>
<evidence type="ECO:0000259" key="7">
    <source>
        <dbReference type="PROSITE" id="PS50110"/>
    </source>
</evidence>
<dbReference type="Pfam" id="PF25601">
    <property type="entry name" value="AAA_lid_14"/>
    <property type="match status" value="1"/>
</dbReference>
<feature type="domain" description="Response regulatory" evidence="7">
    <location>
        <begin position="19"/>
        <end position="168"/>
    </location>
</feature>
<dbReference type="PROSITE" id="PS50110">
    <property type="entry name" value="RESPONSE_REGULATORY"/>
    <property type="match status" value="1"/>
</dbReference>
<dbReference type="Proteomes" id="UP000191820">
    <property type="component" value="Chromosome"/>
</dbReference>
<keyword evidence="9" id="KW-1185">Reference proteome</keyword>
<sequence length="493" mass="56407">MNKAKLNEHVSDPMQLDMAVMVIEPDLSAWQSLEPILSRYFRLIQHARTLELAVVNFRRFNFDLVVIDIKLVETFWQLLNRQHLAGDVIHQGINNSDFPILDSSFDAVTHNIELKSADDKYCYPEHFIVLSRVPEADDILAMMRKGAKDFISKPIKYRDSESIIANWCKRYRLSSKQVSLQTRQPVKSYSQLVGDSSIAETMRANILSASVSNSPILIEGLVGTGKKLATHQLLQLADSPYQQVVIDCRDELQLTKTALAGCDKATSNPMRYVQLVLTHVDSLSVTGQIALMQLLDSVSLLSTLKLRVVSLSHSSLLRRVQQGAFSSELYHRLACLYLHLPPLNQRSEDIVLLVKFFVSQLIATDVFVAEDLLTRFNAWRITDYQTLTEYDWPGNIQELKNTVEQCLMMNVHPNEYFKQNPHTDCQQADRQSISEATSSTQHFFPIEWDLKHIEKAHILRVMNIYQGNKLLAAEHLNISRKTIDRKLNEWAKD</sequence>
<protein>
    <recommendedName>
        <fullName evidence="10">Sigma-54-dependent Fis family transcriptional regulator</fullName>
    </recommendedName>
</protein>
<evidence type="ECO:0000256" key="4">
    <source>
        <dbReference type="ARBA" id="ARBA00023163"/>
    </source>
</evidence>
<feature type="modified residue" description="4-aspartylphosphate" evidence="5">
    <location>
        <position position="68"/>
    </location>
</feature>
<dbReference type="SUPFAM" id="SSF52172">
    <property type="entry name" value="CheY-like"/>
    <property type="match status" value="1"/>
</dbReference>
<keyword evidence="2" id="KW-0067">ATP-binding</keyword>
<evidence type="ECO:0000313" key="8">
    <source>
        <dbReference type="EMBL" id="ARD22836.1"/>
    </source>
</evidence>
<dbReference type="InterPro" id="IPR009057">
    <property type="entry name" value="Homeodomain-like_sf"/>
</dbReference>
<dbReference type="Pfam" id="PF14532">
    <property type="entry name" value="Sigma54_activ_2"/>
    <property type="match status" value="1"/>
</dbReference>
<name>A0ABM6JM07_9GAMM</name>
<feature type="domain" description="Sigma-54 factor interaction" evidence="6">
    <location>
        <begin position="192"/>
        <end position="408"/>
    </location>
</feature>
<evidence type="ECO:0000256" key="5">
    <source>
        <dbReference type="PROSITE-ProRule" id="PRU00169"/>
    </source>
</evidence>
<gene>
    <name evidence="8" type="ORF">SJ2017_2546</name>
</gene>
<dbReference type="InterPro" id="IPR002078">
    <property type="entry name" value="Sigma_54_int"/>
</dbReference>
<dbReference type="PROSITE" id="PS50045">
    <property type="entry name" value="SIGMA54_INTERACT_4"/>
    <property type="match status" value="1"/>
</dbReference>
<evidence type="ECO:0000256" key="1">
    <source>
        <dbReference type="ARBA" id="ARBA00022741"/>
    </source>
</evidence>
<dbReference type="EMBL" id="CP020472">
    <property type="protein sequence ID" value="ARD22836.1"/>
    <property type="molecule type" value="Genomic_DNA"/>
</dbReference>
<organism evidence="8 9">
    <name type="scientific">Shewanella japonica</name>
    <dbReference type="NCBI Taxonomy" id="93973"/>
    <lineage>
        <taxon>Bacteria</taxon>
        <taxon>Pseudomonadati</taxon>
        <taxon>Pseudomonadota</taxon>
        <taxon>Gammaproteobacteria</taxon>
        <taxon>Alteromonadales</taxon>
        <taxon>Shewanellaceae</taxon>
        <taxon>Shewanella</taxon>
    </lineage>
</organism>
<keyword evidence="5" id="KW-0597">Phosphoprotein</keyword>
<evidence type="ECO:0000256" key="3">
    <source>
        <dbReference type="ARBA" id="ARBA00023015"/>
    </source>
</evidence>
<dbReference type="PANTHER" id="PTHR32071:SF91">
    <property type="entry name" value="TUNGSTATE-RESPONSIVE TWO COMPONENT SIGMA54-DEPENDENT SIGNAL TRANSDUCTION SYSTEM RESPONSE REGULATOR FIS FAMILY"/>
    <property type="match status" value="1"/>
</dbReference>
<keyword evidence="1" id="KW-0547">Nucleotide-binding</keyword>
<reference evidence="8 9" key="1">
    <citation type="submission" date="2017-03" db="EMBL/GenBank/DDBJ databases">
        <title>Genome sequencing of Shewanella japonica KCTC 22435.</title>
        <authorList>
            <person name="Kim K.M."/>
        </authorList>
    </citation>
    <scope>NUCLEOTIDE SEQUENCE [LARGE SCALE GENOMIC DNA]</scope>
    <source>
        <strain evidence="8 9">KCTC 22435</strain>
    </source>
</reference>
<dbReference type="SUPFAM" id="SSF46689">
    <property type="entry name" value="Homeodomain-like"/>
    <property type="match status" value="1"/>
</dbReference>
<dbReference type="PANTHER" id="PTHR32071">
    <property type="entry name" value="TRANSCRIPTIONAL REGULATORY PROTEIN"/>
    <property type="match status" value="1"/>
</dbReference>
<dbReference type="Gene3D" id="3.40.50.2300">
    <property type="match status" value="1"/>
</dbReference>
<dbReference type="Gene3D" id="1.10.8.60">
    <property type="match status" value="1"/>
</dbReference>
<dbReference type="Pfam" id="PF02954">
    <property type="entry name" value="HTH_8"/>
    <property type="match status" value="1"/>
</dbReference>
<dbReference type="Gene3D" id="3.40.50.300">
    <property type="entry name" value="P-loop containing nucleotide triphosphate hydrolases"/>
    <property type="match status" value="1"/>
</dbReference>
<dbReference type="SUPFAM" id="SSF52540">
    <property type="entry name" value="P-loop containing nucleoside triphosphate hydrolases"/>
    <property type="match status" value="1"/>
</dbReference>
<dbReference type="InterPro" id="IPR027417">
    <property type="entry name" value="P-loop_NTPase"/>
</dbReference>
<dbReference type="InterPro" id="IPR011006">
    <property type="entry name" value="CheY-like_superfamily"/>
</dbReference>
<dbReference type="RefSeq" id="WP_080916032.1">
    <property type="nucleotide sequence ID" value="NZ_CP020472.1"/>
</dbReference>
<evidence type="ECO:0000259" key="6">
    <source>
        <dbReference type="PROSITE" id="PS50045"/>
    </source>
</evidence>
<dbReference type="Gene3D" id="1.10.10.60">
    <property type="entry name" value="Homeodomain-like"/>
    <property type="match status" value="1"/>
</dbReference>
<dbReference type="InterPro" id="IPR058031">
    <property type="entry name" value="AAA_lid_NorR"/>
</dbReference>
<dbReference type="InterPro" id="IPR001789">
    <property type="entry name" value="Sig_transdc_resp-reg_receiver"/>
</dbReference>
<evidence type="ECO:0000313" key="9">
    <source>
        <dbReference type="Proteomes" id="UP000191820"/>
    </source>
</evidence>